<organism evidence="1 2">
    <name type="scientific">Lentzea flava</name>
    <dbReference type="NCBI Taxonomy" id="103732"/>
    <lineage>
        <taxon>Bacteria</taxon>
        <taxon>Bacillati</taxon>
        <taxon>Actinomycetota</taxon>
        <taxon>Actinomycetes</taxon>
        <taxon>Pseudonocardiales</taxon>
        <taxon>Pseudonocardiaceae</taxon>
        <taxon>Lentzea</taxon>
    </lineage>
</organism>
<protein>
    <recommendedName>
        <fullName evidence="3">Resolvase, N terminal domain</fullName>
    </recommendedName>
</protein>
<sequence>MNRVADSCLAGTRLAFWGYTNCPDAGAAVDLARQLRRCEGALNDGVTITRFFYEMPVAVDGRVAQAVCEAGGPSRCDRGWDALAAALSDVDRGFEGIVCASFDRIGRAASRFRSREQLVTAHGGRAACR</sequence>
<comment type="caution">
    <text evidence="1">The sequence shown here is derived from an EMBL/GenBank/DDBJ whole genome shotgun (WGS) entry which is preliminary data.</text>
</comment>
<evidence type="ECO:0008006" key="3">
    <source>
        <dbReference type="Google" id="ProtNLM"/>
    </source>
</evidence>
<dbReference type="EMBL" id="BMRE01000075">
    <property type="protein sequence ID" value="GGU80987.1"/>
    <property type="molecule type" value="Genomic_DNA"/>
</dbReference>
<dbReference type="Proteomes" id="UP000649573">
    <property type="component" value="Unassembled WGS sequence"/>
</dbReference>
<evidence type="ECO:0000313" key="2">
    <source>
        <dbReference type="Proteomes" id="UP000649573"/>
    </source>
</evidence>
<evidence type="ECO:0000313" key="1">
    <source>
        <dbReference type="EMBL" id="GGU80987.1"/>
    </source>
</evidence>
<proteinExistence type="predicted"/>
<keyword evidence="2" id="KW-1185">Reference proteome</keyword>
<accession>A0ABQ2VDM6</accession>
<gene>
    <name evidence="1" type="ORF">GCM10010178_84610</name>
</gene>
<name>A0ABQ2VDM6_9PSEU</name>
<reference evidence="2" key="1">
    <citation type="journal article" date="2019" name="Int. J. Syst. Evol. Microbiol.">
        <title>The Global Catalogue of Microorganisms (GCM) 10K type strain sequencing project: providing services to taxonomists for standard genome sequencing and annotation.</title>
        <authorList>
            <consortium name="The Broad Institute Genomics Platform"/>
            <consortium name="The Broad Institute Genome Sequencing Center for Infectious Disease"/>
            <person name="Wu L."/>
            <person name="Ma J."/>
        </authorList>
    </citation>
    <scope>NUCLEOTIDE SEQUENCE [LARGE SCALE GENOMIC DNA]</scope>
    <source>
        <strain evidence="2">JCM 3296</strain>
    </source>
</reference>